<organism evidence="2 3">
    <name type="scientific">Entomortierella chlamydospora</name>
    <dbReference type="NCBI Taxonomy" id="101097"/>
    <lineage>
        <taxon>Eukaryota</taxon>
        <taxon>Fungi</taxon>
        <taxon>Fungi incertae sedis</taxon>
        <taxon>Mucoromycota</taxon>
        <taxon>Mortierellomycotina</taxon>
        <taxon>Mortierellomycetes</taxon>
        <taxon>Mortierellales</taxon>
        <taxon>Mortierellaceae</taxon>
        <taxon>Entomortierella</taxon>
    </lineage>
</organism>
<keyword evidence="3" id="KW-1185">Reference proteome</keyword>
<keyword evidence="1" id="KW-0812">Transmembrane</keyword>
<name>A0A9P6SUS2_9FUNG</name>
<dbReference type="Proteomes" id="UP000703661">
    <property type="component" value="Unassembled WGS sequence"/>
</dbReference>
<evidence type="ECO:0000256" key="1">
    <source>
        <dbReference type="SAM" id="Phobius"/>
    </source>
</evidence>
<dbReference type="AlphaFoldDB" id="A0A9P6SUS2"/>
<feature type="transmembrane region" description="Helical" evidence="1">
    <location>
        <begin position="53"/>
        <end position="73"/>
    </location>
</feature>
<feature type="transmembrane region" description="Helical" evidence="1">
    <location>
        <begin position="120"/>
        <end position="142"/>
    </location>
</feature>
<evidence type="ECO:0000313" key="3">
    <source>
        <dbReference type="Proteomes" id="UP000703661"/>
    </source>
</evidence>
<keyword evidence="1" id="KW-0472">Membrane</keyword>
<comment type="caution">
    <text evidence="2">The sequence shown here is derived from an EMBL/GenBank/DDBJ whole genome shotgun (WGS) entry which is preliminary data.</text>
</comment>
<feature type="transmembrane region" description="Helical" evidence="1">
    <location>
        <begin position="12"/>
        <end position="33"/>
    </location>
</feature>
<dbReference type="OrthoDB" id="2424059at2759"/>
<keyword evidence="1" id="KW-1133">Transmembrane helix</keyword>
<feature type="transmembrane region" description="Helical" evidence="1">
    <location>
        <begin position="85"/>
        <end position="108"/>
    </location>
</feature>
<dbReference type="EMBL" id="JAAAID010002783">
    <property type="protein sequence ID" value="KAG0004240.1"/>
    <property type="molecule type" value="Genomic_DNA"/>
</dbReference>
<gene>
    <name evidence="2" type="ORF">BGZ80_005651</name>
</gene>
<protein>
    <submittedName>
        <fullName evidence="2">Uncharacterized protein</fullName>
    </submittedName>
</protein>
<proteinExistence type="predicted"/>
<sequence>MVAIRQYVAEQWPRYVVGLFGTYGLLSAIYLIASTGRSVRKNPPTEDERIGAIVVLIFASLSLIQNSVVLYAAVRKSVAAVKFCLVIYCLGLVVSVISILMLAVAFFSGDEESRKTIPHIGSQVILSIVLNIAYGWSLLVLLRDVRGQARDKWGRLLNYKNGELESAGPIRL</sequence>
<reference evidence="2" key="1">
    <citation type="journal article" date="2020" name="Fungal Divers.">
        <title>Resolving the Mortierellaceae phylogeny through synthesis of multi-gene phylogenetics and phylogenomics.</title>
        <authorList>
            <person name="Vandepol N."/>
            <person name="Liber J."/>
            <person name="Desiro A."/>
            <person name="Na H."/>
            <person name="Kennedy M."/>
            <person name="Barry K."/>
            <person name="Grigoriev I.V."/>
            <person name="Miller A.N."/>
            <person name="O'Donnell K."/>
            <person name="Stajich J.E."/>
            <person name="Bonito G."/>
        </authorList>
    </citation>
    <scope>NUCLEOTIDE SEQUENCE</scope>
    <source>
        <strain evidence="2">NRRL 2769</strain>
    </source>
</reference>
<evidence type="ECO:0000313" key="2">
    <source>
        <dbReference type="EMBL" id="KAG0004240.1"/>
    </source>
</evidence>
<accession>A0A9P6SUS2</accession>